<accession>A0ABD3PTU6</accession>
<keyword evidence="3" id="KW-1185">Reference proteome</keyword>
<organism evidence="2 3">
    <name type="scientific">Cyclotella cryptica</name>
    <dbReference type="NCBI Taxonomy" id="29204"/>
    <lineage>
        <taxon>Eukaryota</taxon>
        <taxon>Sar</taxon>
        <taxon>Stramenopiles</taxon>
        <taxon>Ochrophyta</taxon>
        <taxon>Bacillariophyta</taxon>
        <taxon>Coscinodiscophyceae</taxon>
        <taxon>Thalassiosirophycidae</taxon>
        <taxon>Stephanodiscales</taxon>
        <taxon>Stephanodiscaceae</taxon>
        <taxon>Cyclotella</taxon>
    </lineage>
</organism>
<dbReference type="EMBL" id="JABMIG020000119">
    <property type="protein sequence ID" value="KAL3791024.1"/>
    <property type="molecule type" value="Genomic_DNA"/>
</dbReference>
<proteinExistence type="predicted"/>
<sequence length="129" mass="14941">MSWRRLTISGAKGLARPLLHSLTYPISMQRNLHRGVQVPIIKLIIIPCVSEIYPSASHEIRKYHVNPYTGEEEKEADKEHQRKLNQHGLKSDSADYSTTIMQRARERLNASAAQRKERVRNRNRRGSNK</sequence>
<evidence type="ECO:0000256" key="1">
    <source>
        <dbReference type="SAM" id="MobiDB-lite"/>
    </source>
</evidence>
<dbReference type="Proteomes" id="UP001516023">
    <property type="component" value="Unassembled WGS sequence"/>
</dbReference>
<name>A0ABD3PTU6_9STRA</name>
<evidence type="ECO:0000313" key="3">
    <source>
        <dbReference type="Proteomes" id="UP001516023"/>
    </source>
</evidence>
<feature type="region of interest" description="Disordered" evidence="1">
    <location>
        <begin position="108"/>
        <end position="129"/>
    </location>
</feature>
<reference evidence="2 3" key="1">
    <citation type="journal article" date="2020" name="G3 (Bethesda)">
        <title>Improved Reference Genome for Cyclotella cryptica CCMP332, a Model for Cell Wall Morphogenesis, Salinity Adaptation, and Lipid Production in Diatoms (Bacillariophyta).</title>
        <authorList>
            <person name="Roberts W.R."/>
            <person name="Downey K.M."/>
            <person name="Ruck E.C."/>
            <person name="Traller J.C."/>
            <person name="Alverson A.J."/>
        </authorList>
    </citation>
    <scope>NUCLEOTIDE SEQUENCE [LARGE SCALE GENOMIC DNA]</scope>
    <source>
        <strain evidence="2 3">CCMP332</strain>
    </source>
</reference>
<protein>
    <submittedName>
        <fullName evidence="2">Uncharacterized protein</fullName>
    </submittedName>
</protein>
<dbReference type="AlphaFoldDB" id="A0ABD3PTU6"/>
<evidence type="ECO:0000313" key="2">
    <source>
        <dbReference type="EMBL" id="KAL3791024.1"/>
    </source>
</evidence>
<feature type="compositionally biased region" description="Basic residues" evidence="1">
    <location>
        <begin position="117"/>
        <end position="129"/>
    </location>
</feature>
<feature type="region of interest" description="Disordered" evidence="1">
    <location>
        <begin position="70"/>
        <end position="96"/>
    </location>
</feature>
<comment type="caution">
    <text evidence="2">The sequence shown here is derived from an EMBL/GenBank/DDBJ whole genome shotgun (WGS) entry which is preliminary data.</text>
</comment>
<gene>
    <name evidence="2" type="ORF">HJC23_003013</name>
</gene>